<accession>A0A9E7JIB4</accession>
<sequence length="40" mass="4331">MATRSGVMNGISTAQVLCLDSINFLTSRQPSTSRKVLIFS</sequence>
<dbReference type="EMBL" id="CP097503">
    <property type="protein sequence ID" value="URD81916.1"/>
    <property type="molecule type" value="Genomic_DNA"/>
</dbReference>
<evidence type="ECO:0000313" key="2">
    <source>
        <dbReference type="Proteomes" id="UP001055439"/>
    </source>
</evidence>
<evidence type="ECO:0000313" key="1">
    <source>
        <dbReference type="EMBL" id="URD81916.1"/>
    </source>
</evidence>
<gene>
    <name evidence="1" type="ORF">MUK42_10223</name>
</gene>
<dbReference type="AlphaFoldDB" id="A0A9E7JIB4"/>
<dbReference type="OrthoDB" id="5585087at2759"/>
<keyword evidence="2" id="KW-1185">Reference proteome</keyword>
<protein>
    <submittedName>
        <fullName evidence="1">Uncharacterized protein</fullName>
    </submittedName>
</protein>
<proteinExistence type="predicted"/>
<dbReference type="Proteomes" id="UP001055439">
    <property type="component" value="Chromosome 10"/>
</dbReference>
<reference evidence="1" key="1">
    <citation type="submission" date="2022-05" db="EMBL/GenBank/DDBJ databases">
        <title>The Musa troglodytarum L. genome provides insights into the mechanism of non-climacteric behaviour and enrichment of carotenoids.</title>
        <authorList>
            <person name="Wang J."/>
        </authorList>
    </citation>
    <scope>NUCLEOTIDE SEQUENCE</scope>
    <source>
        <tissue evidence="1">Leaf</tissue>
    </source>
</reference>
<organism evidence="1 2">
    <name type="scientific">Musa troglodytarum</name>
    <name type="common">fe'i banana</name>
    <dbReference type="NCBI Taxonomy" id="320322"/>
    <lineage>
        <taxon>Eukaryota</taxon>
        <taxon>Viridiplantae</taxon>
        <taxon>Streptophyta</taxon>
        <taxon>Embryophyta</taxon>
        <taxon>Tracheophyta</taxon>
        <taxon>Spermatophyta</taxon>
        <taxon>Magnoliopsida</taxon>
        <taxon>Liliopsida</taxon>
        <taxon>Zingiberales</taxon>
        <taxon>Musaceae</taxon>
        <taxon>Musa</taxon>
    </lineage>
</organism>
<name>A0A9E7JIB4_9LILI</name>